<comment type="similarity">
    <text evidence="9">Belongs to the SecD/SecF family. SecD subfamily.</text>
</comment>
<dbReference type="Gene3D" id="3.30.70.3220">
    <property type="match status" value="1"/>
</dbReference>
<keyword evidence="2 9" id="KW-0813">Transport</keyword>
<dbReference type="InterPro" id="IPR048634">
    <property type="entry name" value="SecD_SecF_C"/>
</dbReference>
<evidence type="ECO:0000256" key="2">
    <source>
        <dbReference type="ARBA" id="ARBA00022448"/>
    </source>
</evidence>
<feature type="transmembrane region" description="Helical" evidence="9">
    <location>
        <begin position="473"/>
        <end position="495"/>
    </location>
</feature>
<evidence type="ECO:0000256" key="3">
    <source>
        <dbReference type="ARBA" id="ARBA00022475"/>
    </source>
</evidence>
<feature type="transmembrane region" description="Helical" evidence="9">
    <location>
        <begin position="55"/>
        <end position="76"/>
    </location>
</feature>
<feature type="region of interest" description="Disordered" evidence="10">
    <location>
        <begin position="191"/>
        <end position="268"/>
    </location>
</feature>
<comment type="subunit">
    <text evidence="9">Forms a complex with SecF. Part of the essential Sec protein translocation apparatus which comprises SecA, SecYEG and auxiliary proteins SecDF. Other proteins may also be involved.</text>
</comment>
<dbReference type="GO" id="GO:0065002">
    <property type="term" value="P:intracellular protein transmembrane transport"/>
    <property type="evidence" value="ECO:0007669"/>
    <property type="project" value="UniProtKB-UniRule"/>
</dbReference>
<name>A0A285VJM1_9MICO</name>
<dbReference type="NCBIfam" id="TIGR01129">
    <property type="entry name" value="secD"/>
    <property type="match status" value="1"/>
</dbReference>
<dbReference type="GO" id="GO:0006605">
    <property type="term" value="P:protein targeting"/>
    <property type="evidence" value="ECO:0007669"/>
    <property type="project" value="UniProtKB-UniRule"/>
</dbReference>
<dbReference type="NCBIfam" id="TIGR00916">
    <property type="entry name" value="2A0604s01"/>
    <property type="match status" value="1"/>
</dbReference>
<dbReference type="Pfam" id="PF21760">
    <property type="entry name" value="SecD_1st"/>
    <property type="match status" value="1"/>
</dbReference>
<feature type="compositionally biased region" description="Basic and acidic residues" evidence="10">
    <location>
        <begin position="650"/>
        <end position="659"/>
    </location>
</feature>
<dbReference type="Pfam" id="PF22599">
    <property type="entry name" value="SecDF_P1_head"/>
    <property type="match status" value="1"/>
</dbReference>
<sequence>MSTSVPGRQDEDLPGLSSTTGRTTSRRRSAAGSGKPGKTRPKKARNPRLRGPLRTLLALLVLTVGLYAGIGAANLWGEPQAQLTPQLGLDLAGGRQVVLAPQTDDGQSVSAEQLQQAIDIIRRRVDGTGTAEAEVSRLGTNVSVAIPGNPTPDQLEALSRSSQMVFRPVLVAQPVSPTGAEPQVPRELPLPSEQRQEQVEQLAPPAPESVEEGDGTDDAVQTEENRGGERLPASTSTDGAATTTGDDDASQTTAPVEPAPPASNPSDLAQITPEVQQQFVEADCAANAEEIADAAAGAPAGQPLVVCSAEGDEKYVLGPVELSGANLVDATSGVQQLQQGVVTGVWEVVLTFDDEGTQAFGEVTSRLMGFQEGAAQNRFAMVLDGEVISAPTVRSVISNGIATITGNFTPETAQTLANQLKFGALPLSFEVQTSEQISPTLGGEQLRWGLVAGLVGLVLVFAFMLVQYHALGLVAVGSLLVAALLAYGSVTLLGWATNFRLTMAGVTGLIVAIGVTADSFIVYFERVRDEVRSGRPLRYAVDTGWDRARRTIIISDVVNLIAAAVLYYLSESGVKAFAFTLGLTTLIDLLVVIMFTHPVVSMLANTPFFGEGRKWSGMEPERLGAKRSTYLGRGQFREPDAVAPGRRRHTREELEGGVV</sequence>
<feature type="region of interest" description="Disordered" evidence="10">
    <location>
        <begin position="1"/>
        <end position="49"/>
    </location>
</feature>
<feature type="compositionally biased region" description="Acidic residues" evidence="10">
    <location>
        <begin position="209"/>
        <end position="221"/>
    </location>
</feature>
<evidence type="ECO:0000313" key="13">
    <source>
        <dbReference type="Proteomes" id="UP000219688"/>
    </source>
</evidence>
<proteinExistence type="inferred from homology"/>
<feature type="transmembrane region" description="Helical" evidence="9">
    <location>
        <begin position="552"/>
        <end position="570"/>
    </location>
</feature>
<dbReference type="InterPro" id="IPR005791">
    <property type="entry name" value="SecD"/>
</dbReference>
<dbReference type="HAMAP" id="MF_01463_B">
    <property type="entry name" value="SecD_B"/>
    <property type="match status" value="1"/>
</dbReference>
<evidence type="ECO:0000256" key="6">
    <source>
        <dbReference type="ARBA" id="ARBA00022989"/>
    </source>
</evidence>
<dbReference type="GO" id="GO:0005886">
    <property type="term" value="C:plasma membrane"/>
    <property type="evidence" value="ECO:0007669"/>
    <property type="project" value="UniProtKB-SubCell"/>
</dbReference>
<keyword evidence="7 9" id="KW-0811">Translocation</keyword>
<feature type="transmembrane region" description="Helical" evidence="9">
    <location>
        <begin position="576"/>
        <end position="595"/>
    </location>
</feature>
<dbReference type="InterPro" id="IPR054384">
    <property type="entry name" value="SecDF_P1_head"/>
</dbReference>
<dbReference type="InterPro" id="IPR000731">
    <property type="entry name" value="SSD"/>
</dbReference>
<keyword evidence="6 9" id="KW-1133">Transmembrane helix</keyword>
<evidence type="ECO:0000256" key="8">
    <source>
        <dbReference type="ARBA" id="ARBA00023136"/>
    </source>
</evidence>
<keyword evidence="4 9" id="KW-0812">Transmembrane</keyword>
<dbReference type="Gene3D" id="3.30.1360.200">
    <property type="match status" value="1"/>
</dbReference>
<dbReference type="GO" id="GO:0015450">
    <property type="term" value="F:protein-transporting ATPase activity"/>
    <property type="evidence" value="ECO:0007669"/>
    <property type="project" value="InterPro"/>
</dbReference>
<evidence type="ECO:0000259" key="11">
    <source>
        <dbReference type="PROSITE" id="PS50156"/>
    </source>
</evidence>
<feature type="transmembrane region" description="Helical" evidence="9">
    <location>
        <begin position="446"/>
        <end position="466"/>
    </location>
</feature>
<evidence type="ECO:0000256" key="5">
    <source>
        <dbReference type="ARBA" id="ARBA00022927"/>
    </source>
</evidence>
<keyword evidence="3 9" id="KW-1003">Cell membrane</keyword>
<keyword evidence="13" id="KW-1185">Reference proteome</keyword>
<protein>
    <recommendedName>
        <fullName evidence="9">Protein translocase subunit SecD</fullName>
    </recommendedName>
</protein>
<comment type="subcellular location">
    <subcellularLocation>
        <location evidence="1 9">Cell membrane</location>
        <topology evidence="1 9">Multi-pass membrane protein</topology>
    </subcellularLocation>
</comment>
<organism evidence="12 13">
    <name type="scientific">Ornithinimicrobium cerasi</name>
    <dbReference type="NCBI Taxonomy" id="2248773"/>
    <lineage>
        <taxon>Bacteria</taxon>
        <taxon>Bacillati</taxon>
        <taxon>Actinomycetota</taxon>
        <taxon>Actinomycetes</taxon>
        <taxon>Micrococcales</taxon>
        <taxon>Ornithinimicrobiaceae</taxon>
        <taxon>Ornithinimicrobium</taxon>
    </lineage>
</organism>
<dbReference type="InterPro" id="IPR022813">
    <property type="entry name" value="SecD/SecF_arch_bac"/>
</dbReference>
<dbReference type="InterPro" id="IPR048631">
    <property type="entry name" value="SecD_1st"/>
</dbReference>
<dbReference type="RefSeq" id="WP_097187411.1">
    <property type="nucleotide sequence ID" value="NZ_OBQK01000003.1"/>
</dbReference>
<evidence type="ECO:0000256" key="4">
    <source>
        <dbReference type="ARBA" id="ARBA00022692"/>
    </source>
</evidence>
<dbReference type="PROSITE" id="PS50156">
    <property type="entry name" value="SSD"/>
    <property type="match status" value="1"/>
</dbReference>
<dbReference type="Proteomes" id="UP000219688">
    <property type="component" value="Unassembled WGS sequence"/>
</dbReference>
<keyword evidence="8 9" id="KW-0472">Membrane</keyword>
<dbReference type="PANTHER" id="PTHR30081:SF1">
    <property type="entry name" value="PROTEIN TRANSLOCASE SUBUNIT SECD"/>
    <property type="match status" value="1"/>
</dbReference>
<gene>
    <name evidence="9" type="primary">secD</name>
    <name evidence="12" type="ORF">SAMN05421879_10340</name>
</gene>
<reference evidence="13" key="1">
    <citation type="submission" date="2017-08" db="EMBL/GenBank/DDBJ databases">
        <authorList>
            <person name="Varghese N."/>
            <person name="Submissions S."/>
        </authorList>
    </citation>
    <scope>NUCLEOTIDE SEQUENCE [LARGE SCALE GENOMIC DNA]</scope>
    <source>
        <strain evidence="13">USBA17B2</strain>
    </source>
</reference>
<feature type="domain" description="SSD" evidence="11">
    <location>
        <begin position="471"/>
        <end position="602"/>
    </location>
</feature>
<feature type="compositionally biased region" description="Low complexity" evidence="10">
    <location>
        <begin position="233"/>
        <end position="254"/>
    </location>
</feature>
<feature type="compositionally biased region" description="Basic residues" evidence="10">
    <location>
        <begin position="37"/>
        <end position="48"/>
    </location>
</feature>
<dbReference type="EMBL" id="OBQK01000003">
    <property type="protein sequence ID" value="SOC54269.1"/>
    <property type="molecule type" value="Genomic_DNA"/>
</dbReference>
<feature type="region of interest" description="Disordered" evidence="10">
    <location>
        <begin position="640"/>
        <end position="659"/>
    </location>
</feature>
<evidence type="ECO:0000256" key="10">
    <source>
        <dbReference type="SAM" id="MobiDB-lite"/>
    </source>
</evidence>
<comment type="function">
    <text evidence="9">Part of the Sec protein translocase complex. Interacts with the SecYEG preprotein conducting channel. SecDF uses the proton motive force (PMF) to complete protein translocation after the ATP-dependent function of SecA.</text>
</comment>
<evidence type="ECO:0000256" key="7">
    <source>
        <dbReference type="ARBA" id="ARBA00023010"/>
    </source>
</evidence>
<evidence type="ECO:0000256" key="1">
    <source>
        <dbReference type="ARBA" id="ARBA00004651"/>
    </source>
</evidence>
<dbReference type="InterPro" id="IPR055344">
    <property type="entry name" value="SecD_SecF_C_bact"/>
</dbReference>
<dbReference type="SUPFAM" id="SSF82866">
    <property type="entry name" value="Multidrug efflux transporter AcrB transmembrane domain"/>
    <property type="match status" value="1"/>
</dbReference>
<dbReference type="Pfam" id="PF02355">
    <property type="entry name" value="SecD_SecF_C"/>
    <property type="match status" value="1"/>
</dbReference>
<feature type="transmembrane region" description="Helical" evidence="9">
    <location>
        <begin position="501"/>
        <end position="524"/>
    </location>
</feature>
<dbReference type="GO" id="GO:0043952">
    <property type="term" value="P:protein transport by the Sec complex"/>
    <property type="evidence" value="ECO:0007669"/>
    <property type="project" value="UniProtKB-UniRule"/>
</dbReference>
<evidence type="ECO:0000256" key="9">
    <source>
        <dbReference type="HAMAP-Rule" id="MF_01463"/>
    </source>
</evidence>
<dbReference type="PANTHER" id="PTHR30081">
    <property type="entry name" value="PROTEIN-EXPORT MEMBRANE PROTEIN SEC"/>
    <property type="match status" value="1"/>
</dbReference>
<evidence type="ECO:0000313" key="12">
    <source>
        <dbReference type="EMBL" id="SOC54269.1"/>
    </source>
</evidence>
<accession>A0A285VJM1</accession>
<keyword evidence="5 9" id="KW-0653">Protein transport</keyword>
<dbReference type="AlphaFoldDB" id="A0A285VJM1"/>